<organism evidence="3 4">
    <name type="scientific">Clostridium frigoriphilum</name>
    <dbReference type="NCBI Taxonomy" id="443253"/>
    <lineage>
        <taxon>Bacteria</taxon>
        <taxon>Bacillati</taxon>
        <taxon>Bacillota</taxon>
        <taxon>Clostridia</taxon>
        <taxon>Eubacteriales</taxon>
        <taxon>Clostridiaceae</taxon>
        <taxon>Clostridium</taxon>
    </lineage>
</organism>
<dbReference type="RefSeq" id="WP_216252065.1">
    <property type="nucleotide sequence ID" value="NZ_JAZHFS010000013.1"/>
</dbReference>
<feature type="region of interest" description="Disordered" evidence="2">
    <location>
        <begin position="412"/>
        <end position="432"/>
    </location>
</feature>
<evidence type="ECO:0000256" key="2">
    <source>
        <dbReference type="SAM" id="MobiDB-lite"/>
    </source>
</evidence>
<feature type="coiled-coil region" evidence="1">
    <location>
        <begin position="318"/>
        <end position="346"/>
    </location>
</feature>
<comment type="caution">
    <text evidence="3">The sequence shown here is derived from an EMBL/GenBank/DDBJ whole genome shotgun (WGS) entry which is preliminary data.</text>
</comment>
<protein>
    <submittedName>
        <fullName evidence="3">Uncharacterized protein</fullName>
    </submittedName>
</protein>
<evidence type="ECO:0000256" key="1">
    <source>
        <dbReference type="SAM" id="Coils"/>
    </source>
</evidence>
<name>A0ABU7URF4_9CLOT</name>
<keyword evidence="1" id="KW-0175">Coiled coil</keyword>
<reference evidence="3 4" key="1">
    <citation type="submission" date="2023-11" db="EMBL/GenBank/DDBJ databases">
        <title>Draft genome sequence of a psychrophilic Clostridium strain from permafrost water brine.</title>
        <authorList>
            <person name="Shcherbakova V.A."/>
            <person name="Trubitsyn V.E."/>
            <person name="Zakharyuk A.G."/>
        </authorList>
    </citation>
    <scope>NUCLEOTIDE SEQUENCE [LARGE SCALE GENOMIC DNA]</scope>
    <source>
        <strain evidence="3 4">14F</strain>
    </source>
</reference>
<evidence type="ECO:0000313" key="4">
    <source>
        <dbReference type="Proteomes" id="UP001498469"/>
    </source>
</evidence>
<feature type="compositionally biased region" description="Basic and acidic residues" evidence="2">
    <location>
        <begin position="412"/>
        <end position="425"/>
    </location>
</feature>
<evidence type="ECO:0000313" key="3">
    <source>
        <dbReference type="EMBL" id="MEF2113496.1"/>
    </source>
</evidence>
<proteinExistence type="predicted"/>
<dbReference type="Proteomes" id="UP001498469">
    <property type="component" value="Unassembled WGS sequence"/>
</dbReference>
<gene>
    <name evidence="3" type="ORF">SJI18_14400</name>
</gene>
<keyword evidence="4" id="KW-1185">Reference proteome</keyword>
<dbReference type="EMBL" id="JAZHFS010000013">
    <property type="protein sequence ID" value="MEF2113496.1"/>
    <property type="molecule type" value="Genomic_DNA"/>
</dbReference>
<accession>A0ABU7URF4</accession>
<sequence>MTEDQFIKISRELLYSEIWDISASGVAKKYNVPYAEMLKLCKETEIPIPPSGYWTKLSFGKPVIKISLPSSSLNEVILPTNIMPKHTKRSVKKIPFPVTKVITEKGVKIFESVKSIETLLQPLSFLTESEQQKVLLTAQQTQMPVGNMRLHKKIIAYKSVIKEWNKKDIKNKEAQRNFNNFSNRPPFLAGVISCETLPRVFGIMDALSRQIEYLGGSVNDDLSFNIRNENVKIVVIESQDQIKHEMTREEAKELLIYEDAKRHHSWASEPKIRKYDYVFNSRLRITIRKSKYFRDTDIVNIESRLGEMLIELYAESEVVRIDREVQEEAQRKREEEERLREEHRIRYNTEVERTIALTNIAQDYDVACKIRAYISALELIEDMNDETAAQIDWGNKKADWFDPTVARKDELFGKREHEKDSEQKALKQTRYY</sequence>